<organism evidence="2">
    <name type="scientific">bioreactor metagenome</name>
    <dbReference type="NCBI Taxonomy" id="1076179"/>
    <lineage>
        <taxon>unclassified sequences</taxon>
        <taxon>metagenomes</taxon>
        <taxon>ecological metagenomes</taxon>
    </lineage>
</organism>
<dbReference type="GO" id="GO:0016887">
    <property type="term" value="F:ATP hydrolysis activity"/>
    <property type="evidence" value="ECO:0007669"/>
    <property type="project" value="InterPro"/>
</dbReference>
<dbReference type="SUPFAM" id="SSF52540">
    <property type="entry name" value="P-loop containing nucleoside triphosphate hydrolases"/>
    <property type="match status" value="1"/>
</dbReference>
<dbReference type="AlphaFoldDB" id="A0A644YE92"/>
<evidence type="ECO:0000313" key="2">
    <source>
        <dbReference type="EMBL" id="MPM26557.1"/>
    </source>
</evidence>
<dbReference type="PANTHER" id="PTHR43394:SF1">
    <property type="entry name" value="ATP-BINDING CASSETTE SUB-FAMILY B MEMBER 10, MITOCHONDRIAL"/>
    <property type="match status" value="1"/>
</dbReference>
<evidence type="ECO:0000259" key="1">
    <source>
        <dbReference type="Pfam" id="PF00005"/>
    </source>
</evidence>
<accession>A0A644YE92</accession>
<dbReference type="GO" id="GO:0005524">
    <property type="term" value="F:ATP binding"/>
    <property type="evidence" value="ECO:0007669"/>
    <property type="project" value="UniProtKB-KW"/>
</dbReference>
<gene>
    <name evidence="2" type="ORF">SDC9_73061</name>
</gene>
<comment type="caution">
    <text evidence="2">The sequence shown here is derived from an EMBL/GenBank/DDBJ whole genome shotgun (WGS) entry which is preliminary data.</text>
</comment>
<protein>
    <submittedName>
        <fullName evidence="2">Putative ABC transporter ATP-binding protein</fullName>
    </submittedName>
</protein>
<dbReference type="GO" id="GO:0015421">
    <property type="term" value="F:ABC-type oligopeptide transporter activity"/>
    <property type="evidence" value="ECO:0007669"/>
    <property type="project" value="TreeGrafter"/>
</dbReference>
<name>A0A644YE92_9ZZZZ</name>
<reference evidence="2" key="1">
    <citation type="submission" date="2019-08" db="EMBL/GenBank/DDBJ databases">
        <authorList>
            <person name="Kucharzyk K."/>
            <person name="Murdoch R.W."/>
            <person name="Higgins S."/>
            <person name="Loffler F."/>
        </authorList>
    </citation>
    <scope>NUCLEOTIDE SEQUENCE</scope>
</reference>
<keyword evidence="2" id="KW-0547">Nucleotide-binding</keyword>
<dbReference type="Gene3D" id="3.40.50.300">
    <property type="entry name" value="P-loop containing nucleotide triphosphate hydrolases"/>
    <property type="match status" value="1"/>
</dbReference>
<feature type="domain" description="ABC transporter" evidence="1">
    <location>
        <begin position="8"/>
        <end position="44"/>
    </location>
</feature>
<dbReference type="EMBL" id="VSSQ01004766">
    <property type="protein sequence ID" value="MPM26557.1"/>
    <property type="molecule type" value="Genomic_DNA"/>
</dbReference>
<dbReference type="PANTHER" id="PTHR43394">
    <property type="entry name" value="ATP-DEPENDENT PERMEASE MDL1, MITOCHONDRIAL"/>
    <property type="match status" value="1"/>
</dbReference>
<proteinExistence type="predicted"/>
<keyword evidence="2" id="KW-0067">ATP-binding</keyword>
<dbReference type="InterPro" id="IPR039421">
    <property type="entry name" value="Type_1_exporter"/>
</dbReference>
<dbReference type="Pfam" id="PF00005">
    <property type="entry name" value="ABC_tran"/>
    <property type="match status" value="1"/>
</dbReference>
<dbReference type="InterPro" id="IPR003439">
    <property type="entry name" value="ABC_transporter-like_ATP-bd"/>
</dbReference>
<dbReference type="InterPro" id="IPR027417">
    <property type="entry name" value="P-loop_NTPase"/>
</dbReference>
<sequence length="118" mass="13118">MPQGYQTDLSSDGASLSQGQRQLISIARALVANPPVLILDEATSSIDTHTEEVVQKGMDALMEGRTVFVIAHRLSTIRNADVIMVLEDGRIIERGTHKALMEEKGQYWRLYTGSFELE</sequence>